<evidence type="ECO:0000313" key="1">
    <source>
        <dbReference type="EMBL" id="KAF6821837.1"/>
    </source>
</evidence>
<comment type="caution">
    <text evidence="1">The sequence shown here is derived from an EMBL/GenBank/DDBJ whole genome shotgun (WGS) entry which is preliminary data.</text>
</comment>
<dbReference type="Proteomes" id="UP000639643">
    <property type="component" value="Unassembled WGS sequence"/>
</dbReference>
<gene>
    <name evidence="1" type="ORF">CMUS01_11330</name>
</gene>
<name>A0A8H6N656_9PEZI</name>
<reference evidence="1" key="1">
    <citation type="journal article" date="2020" name="Phytopathology">
        <title>Genome Sequence Resources of Colletotrichum truncatum, C. plurivorum, C. musicola, and C. sojae: Four Species Pathogenic to Soybean (Glycine max).</title>
        <authorList>
            <person name="Rogerio F."/>
            <person name="Boufleur T.R."/>
            <person name="Ciampi-Guillardi M."/>
            <person name="Sukno S.A."/>
            <person name="Thon M.R."/>
            <person name="Massola Junior N.S."/>
            <person name="Baroncelli R."/>
        </authorList>
    </citation>
    <scope>NUCLEOTIDE SEQUENCE</scope>
    <source>
        <strain evidence="1">LFN0074</strain>
    </source>
</reference>
<keyword evidence="2" id="KW-1185">Reference proteome</keyword>
<organism evidence="1 2">
    <name type="scientific">Colletotrichum musicola</name>
    <dbReference type="NCBI Taxonomy" id="2175873"/>
    <lineage>
        <taxon>Eukaryota</taxon>
        <taxon>Fungi</taxon>
        <taxon>Dikarya</taxon>
        <taxon>Ascomycota</taxon>
        <taxon>Pezizomycotina</taxon>
        <taxon>Sordariomycetes</taxon>
        <taxon>Hypocreomycetidae</taxon>
        <taxon>Glomerellales</taxon>
        <taxon>Glomerellaceae</taxon>
        <taxon>Colletotrichum</taxon>
        <taxon>Colletotrichum orchidearum species complex</taxon>
    </lineage>
</organism>
<sequence>MVWAFVEYTRAILIASQAARVPYFFMVWDAIAREAYVDHALEWAGEDAVHLKKARETLLAEGKGTGTRETRQLLSEVNENMIHMDGQVVDFITGARAAFISRKIAVDVMPLKQAGPQKEGNAIFDGWLHGIALPGIAITIADEVETKEKAGKHLTPDVLDINETLGPVYARIGDQF</sequence>
<protein>
    <submittedName>
        <fullName evidence="1">Nad-dependent epimerase dehydratase</fullName>
    </submittedName>
</protein>
<evidence type="ECO:0000313" key="2">
    <source>
        <dbReference type="Proteomes" id="UP000639643"/>
    </source>
</evidence>
<dbReference type="EMBL" id="WIGM01000568">
    <property type="protein sequence ID" value="KAF6821837.1"/>
    <property type="molecule type" value="Genomic_DNA"/>
</dbReference>
<proteinExistence type="predicted"/>
<accession>A0A8H6N656</accession>
<dbReference type="AlphaFoldDB" id="A0A8H6N656"/>